<dbReference type="KEGG" id="kng:KNAG_0A06560"/>
<dbReference type="OrthoDB" id="5582146at2759"/>
<dbReference type="GeneID" id="34523948"/>
<keyword evidence="3" id="KW-1185">Reference proteome</keyword>
<dbReference type="eggNOG" id="ENOG502QQMN">
    <property type="taxonomic scope" value="Eukaryota"/>
</dbReference>
<dbReference type="OMA" id="HKFWFAC"/>
<dbReference type="EMBL" id="HE978314">
    <property type="protein sequence ID" value="CCK68313.1"/>
    <property type="molecule type" value="Genomic_DNA"/>
</dbReference>
<dbReference type="RefSeq" id="XP_022462559.1">
    <property type="nucleotide sequence ID" value="XM_022610919.1"/>
</dbReference>
<gene>
    <name evidence="2" type="primary">KNAG0A06560</name>
    <name evidence="2" type="ordered locus">KNAG_0A06560</name>
</gene>
<feature type="compositionally biased region" description="Basic and acidic residues" evidence="1">
    <location>
        <begin position="36"/>
        <end position="53"/>
    </location>
</feature>
<dbReference type="HOGENOM" id="CLU_060779_1_0_1"/>
<organism evidence="2 3">
    <name type="scientific">Huiozyma naganishii (strain ATCC MYA-139 / BCRC 22969 / CBS 8797 / KCTC 17520 / NBRC 10181 / NCYC 3082 / Yp74L-3)</name>
    <name type="common">Yeast</name>
    <name type="synonym">Kazachstania naganishii</name>
    <dbReference type="NCBI Taxonomy" id="1071383"/>
    <lineage>
        <taxon>Eukaryota</taxon>
        <taxon>Fungi</taxon>
        <taxon>Dikarya</taxon>
        <taxon>Ascomycota</taxon>
        <taxon>Saccharomycotina</taxon>
        <taxon>Saccharomycetes</taxon>
        <taxon>Saccharomycetales</taxon>
        <taxon>Saccharomycetaceae</taxon>
        <taxon>Huiozyma</taxon>
    </lineage>
</organism>
<reference evidence="3" key="2">
    <citation type="submission" date="2012-08" db="EMBL/GenBank/DDBJ databases">
        <title>Genome sequence of Kazachstania naganishii.</title>
        <authorList>
            <person name="Gordon J.L."/>
            <person name="Armisen D."/>
            <person name="Proux-Wera E."/>
            <person name="OhEigeartaigh S.S."/>
            <person name="Byrne K.P."/>
            <person name="Wolfe K.H."/>
        </authorList>
    </citation>
    <scope>NUCLEOTIDE SEQUENCE [LARGE SCALE GENOMIC DNA]</scope>
    <source>
        <strain evidence="3">ATCC MYA-139 / BCRC 22969 / CBS 8797 / CCRC 22969 / KCTC 17520 / NBRC 10181 / NCYC 3082</strain>
    </source>
</reference>
<evidence type="ECO:0008006" key="4">
    <source>
        <dbReference type="Google" id="ProtNLM"/>
    </source>
</evidence>
<dbReference type="STRING" id="1071383.J7RFI5"/>
<dbReference type="Proteomes" id="UP000006310">
    <property type="component" value="Chromosome 1"/>
</dbReference>
<proteinExistence type="predicted"/>
<accession>J7RFI5</accession>
<evidence type="ECO:0000313" key="2">
    <source>
        <dbReference type="EMBL" id="CCK68313.1"/>
    </source>
</evidence>
<reference evidence="2 3" key="1">
    <citation type="journal article" date="2011" name="Proc. Natl. Acad. Sci. U.S.A.">
        <title>Evolutionary erosion of yeast sex chromosomes by mating-type switching accidents.</title>
        <authorList>
            <person name="Gordon J.L."/>
            <person name="Armisen D."/>
            <person name="Proux-Wera E."/>
            <person name="Oheigeartaigh S.S."/>
            <person name="Byrne K.P."/>
            <person name="Wolfe K.H."/>
        </authorList>
    </citation>
    <scope>NUCLEOTIDE SEQUENCE [LARGE SCALE GENOMIC DNA]</scope>
    <source>
        <strain evidence="3">ATCC MYA-139 / BCRC 22969 / CBS 8797 / CCRC 22969 / KCTC 17520 / NBRC 10181 / NCYC 3082</strain>
    </source>
</reference>
<protein>
    <recommendedName>
        <fullName evidence="4">Maintenance of telomere capping protein 2</fullName>
    </recommendedName>
</protein>
<name>J7RFI5_HUIN7</name>
<dbReference type="AlphaFoldDB" id="J7RFI5"/>
<sequence>MSIDTFLLPDFQTCLRYSVQTKRNFICIAKRIMKAEEKQTDKKNPRSAPHADVEPIPSMEDDIKLAAERDEPPAIQLQRAIHHHQIGDKLVLRSSLLKKDFAEHLHQKSSHHEPGLEIVIIPNINDIPIRDQGSLVRWMRDSAVENAPRIFIGLLQWDPTKEETCSGETESRAGTKRDSSKVPYEKHLQSKLKINDWLRHKFWFACSMPKSDSINSSLSSGYFSEAESLTDMGAKDIVRKQRIGDLGYSEVHIEPSLRRYVLDVMVHLRIHRLTVHGKGGGVHTGCLEDILTLAQLMCLDDNKEFVTPREIKQAMRWYFPVHLMLITNPLLDTSILYGSKIRLIDEFLSKVARMKQQKSLELENPLILESLVVQDVLSKVVPPI</sequence>
<evidence type="ECO:0000313" key="3">
    <source>
        <dbReference type="Proteomes" id="UP000006310"/>
    </source>
</evidence>
<feature type="region of interest" description="Disordered" evidence="1">
    <location>
        <begin position="36"/>
        <end position="57"/>
    </location>
</feature>
<feature type="region of interest" description="Disordered" evidence="1">
    <location>
        <begin position="163"/>
        <end position="182"/>
    </location>
</feature>
<evidence type="ECO:0000256" key="1">
    <source>
        <dbReference type="SAM" id="MobiDB-lite"/>
    </source>
</evidence>